<feature type="signal peptide" evidence="1">
    <location>
        <begin position="1"/>
        <end position="21"/>
    </location>
</feature>
<keyword evidence="1" id="KW-0732">Signal</keyword>
<dbReference type="Proteomes" id="UP000053455">
    <property type="component" value="Unassembled WGS sequence"/>
</dbReference>
<dbReference type="OrthoDB" id="7428977at2"/>
<sequence length="146" mass="14990">MRLPLITVALFFGAASTPAFAQAAGEAPMAAVAEALEDPATQDQVALTAAALVGVLMELPVGTLAQAASEATGEGGPAIDPDARVRDLVGMEGRDAPQQVAQRLPEMMTALAGMAGALQGMLPQLRELADRLPEMLPETLSAERAE</sequence>
<accession>A0A0H0XSN3</accession>
<reference evidence="2 3" key="1">
    <citation type="submission" date="2015-04" db="EMBL/GenBank/DDBJ databases">
        <title>The draft genome sequence of Erythrobacter marinus HWDM-33.</title>
        <authorList>
            <person name="Zhuang L."/>
            <person name="Liu Y."/>
            <person name="Shao Z."/>
        </authorList>
    </citation>
    <scope>NUCLEOTIDE SEQUENCE [LARGE SCALE GENOMIC DNA]</scope>
    <source>
        <strain evidence="2 3">HWDM-33</strain>
    </source>
</reference>
<keyword evidence="3" id="KW-1185">Reference proteome</keyword>
<gene>
    <name evidence="2" type="ORF">AAV99_05570</name>
</gene>
<organism evidence="2 3">
    <name type="scientific">Aurantiacibacter marinus</name>
    <dbReference type="NCBI Taxonomy" id="874156"/>
    <lineage>
        <taxon>Bacteria</taxon>
        <taxon>Pseudomonadati</taxon>
        <taxon>Pseudomonadota</taxon>
        <taxon>Alphaproteobacteria</taxon>
        <taxon>Sphingomonadales</taxon>
        <taxon>Erythrobacteraceae</taxon>
        <taxon>Aurantiacibacter</taxon>
    </lineage>
</organism>
<dbReference type="STRING" id="874156.GCA_001021555_00160"/>
<evidence type="ECO:0000313" key="2">
    <source>
        <dbReference type="EMBL" id="KLI64957.1"/>
    </source>
</evidence>
<feature type="chain" id="PRO_5002590007" description="DUF2780 domain-containing protein" evidence="1">
    <location>
        <begin position="22"/>
        <end position="146"/>
    </location>
</feature>
<dbReference type="PATRIC" id="fig|874156.12.peg.1155"/>
<proteinExistence type="predicted"/>
<evidence type="ECO:0000313" key="3">
    <source>
        <dbReference type="Proteomes" id="UP000053455"/>
    </source>
</evidence>
<dbReference type="EMBL" id="LBHU01000001">
    <property type="protein sequence ID" value="KLI64957.1"/>
    <property type="molecule type" value="Genomic_DNA"/>
</dbReference>
<dbReference type="AlphaFoldDB" id="A0A0H0XSN3"/>
<dbReference type="RefSeq" id="WP_047092827.1">
    <property type="nucleotide sequence ID" value="NZ_LBHU01000001.1"/>
</dbReference>
<evidence type="ECO:0000256" key="1">
    <source>
        <dbReference type="SAM" id="SignalP"/>
    </source>
</evidence>
<comment type="caution">
    <text evidence="2">The sequence shown here is derived from an EMBL/GenBank/DDBJ whole genome shotgun (WGS) entry which is preliminary data.</text>
</comment>
<evidence type="ECO:0008006" key="4">
    <source>
        <dbReference type="Google" id="ProtNLM"/>
    </source>
</evidence>
<name>A0A0H0XSN3_9SPHN</name>
<protein>
    <recommendedName>
        <fullName evidence="4">DUF2780 domain-containing protein</fullName>
    </recommendedName>
</protein>